<proteinExistence type="predicted"/>
<accession>A0A3G8YGQ9</accession>
<keyword evidence="2" id="KW-1185">Reference proteome</keyword>
<sequence>MANVLEINTRASGGTDLAMGGSGVSGITLLLDAAVGNIRYDFGETGVLVAESKTARIVSPALLEAGPALEQG</sequence>
<evidence type="ECO:0000313" key="2">
    <source>
        <dbReference type="Proteomes" id="UP000276417"/>
    </source>
</evidence>
<dbReference type="RefSeq" id="WP_124873526.1">
    <property type="nucleotide sequence ID" value="NZ_CP034184.1"/>
</dbReference>
<dbReference type="AlphaFoldDB" id="A0A3G8YGQ9"/>
<name>A0A3G8YGQ9_9DEIO</name>
<organism evidence="1 2">
    <name type="scientific">Deinococcus psychrotolerans</name>
    <dbReference type="NCBI Taxonomy" id="2489213"/>
    <lineage>
        <taxon>Bacteria</taxon>
        <taxon>Thermotogati</taxon>
        <taxon>Deinococcota</taxon>
        <taxon>Deinococci</taxon>
        <taxon>Deinococcales</taxon>
        <taxon>Deinococcaceae</taxon>
        <taxon>Deinococcus</taxon>
    </lineage>
</organism>
<evidence type="ECO:0000313" key="1">
    <source>
        <dbReference type="EMBL" id="AZI44153.1"/>
    </source>
</evidence>
<reference evidence="1 2" key="1">
    <citation type="submission" date="2018-11" db="EMBL/GenBank/DDBJ databases">
        <title>Deinococcus shelandsis sp. nov., isolated from South Shetland Islands soil of Antarctica.</title>
        <authorList>
            <person name="Tian J."/>
        </authorList>
    </citation>
    <scope>NUCLEOTIDE SEQUENCE [LARGE SCALE GENOMIC DNA]</scope>
    <source>
        <strain evidence="1 2">S14-83T</strain>
    </source>
</reference>
<dbReference type="KEGG" id="dph:EHF33_14715"/>
<dbReference type="OrthoDB" id="9803907at2"/>
<gene>
    <name evidence="1" type="ORF">EHF33_14715</name>
</gene>
<protein>
    <submittedName>
        <fullName evidence="1">Uncharacterized protein</fullName>
    </submittedName>
</protein>
<dbReference type="Proteomes" id="UP000276417">
    <property type="component" value="Chromosome 2"/>
</dbReference>
<dbReference type="EMBL" id="CP034184">
    <property type="protein sequence ID" value="AZI44153.1"/>
    <property type="molecule type" value="Genomic_DNA"/>
</dbReference>